<evidence type="ECO:0000313" key="10">
    <source>
        <dbReference type="Proteomes" id="UP000254337"/>
    </source>
</evidence>
<dbReference type="GO" id="GO:0005886">
    <property type="term" value="C:plasma membrane"/>
    <property type="evidence" value="ECO:0007669"/>
    <property type="project" value="UniProtKB-SubCell"/>
</dbReference>
<feature type="transmembrane region" description="Helical" evidence="7">
    <location>
        <begin position="181"/>
        <end position="201"/>
    </location>
</feature>
<reference evidence="9 10" key="1">
    <citation type="submission" date="2018-05" db="EMBL/GenBank/DDBJ databases">
        <title>Complete genome sequence of Megasphaera sp. AJH120T, isolated from the ceca of a chicken.</title>
        <authorList>
            <person name="Maki J."/>
            <person name="Looft T."/>
        </authorList>
    </citation>
    <scope>NUCLEOTIDE SEQUENCE [LARGE SCALE GENOMIC DNA]</scope>
    <source>
        <strain evidence="9 10">AJH120</strain>
    </source>
</reference>
<dbReference type="Pfam" id="PF00884">
    <property type="entry name" value="Sulfatase"/>
    <property type="match status" value="1"/>
</dbReference>
<proteinExistence type="predicted"/>
<accession>A0A346B1X2</accession>
<keyword evidence="6 7" id="KW-0472">Membrane</keyword>
<evidence type="ECO:0000256" key="6">
    <source>
        <dbReference type="ARBA" id="ARBA00023136"/>
    </source>
</evidence>
<evidence type="ECO:0000256" key="4">
    <source>
        <dbReference type="ARBA" id="ARBA00022692"/>
    </source>
</evidence>
<feature type="transmembrane region" description="Helical" evidence="7">
    <location>
        <begin position="15"/>
        <end position="34"/>
    </location>
</feature>
<name>A0A346B1X2_9FIRM</name>
<keyword evidence="10" id="KW-1185">Reference proteome</keyword>
<organism evidence="9 10">
    <name type="scientific">Megasphaera stantonii</name>
    <dbReference type="NCBI Taxonomy" id="2144175"/>
    <lineage>
        <taxon>Bacteria</taxon>
        <taxon>Bacillati</taxon>
        <taxon>Bacillota</taxon>
        <taxon>Negativicutes</taxon>
        <taxon>Veillonellales</taxon>
        <taxon>Veillonellaceae</taxon>
        <taxon>Megasphaera</taxon>
    </lineage>
</organism>
<dbReference type="InterPro" id="IPR050448">
    <property type="entry name" value="OpgB/LTA_synthase_biosynth"/>
</dbReference>
<dbReference type="KEGG" id="meg:DKB62_11390"/>
<keyword evidence="4 7" id="KW-0812">Transmembrane</keyword>
<evidence type="ECO:0000256" key="7">
    <source>
        <dbReference type="SAM" id="Phobius"/>
    </source>
</evidence>
<evidence type="ECO:0000259" key="8">
    <source>
        <dbReference type="Pfam" id="PF00884"/>
    </source>
</evidence>
<evidence type="ECO:0000256" key="1">
    <source>
        <dbReference type="ARBA" id="ARBA00004651"/>
    </source>
</evidence>
<sequence>MFEYFFLGIQQDIKLAVLAPVVCALFRLAFIGVYRPKKRLAHDAKRIIRCFQFGFWWGMDFNAYVFLISMIVVSIPAAFVSSYYAVSDEVRLVLNTAYMVILYTAFMGKMIFYYHFHDIFNSLVKLGKNADKMNFLDIFFNQNHGFFILLGYIPYVGFCVLATQVLLSVPSIPYPVFNDPWIQYLFNVVVVLCSIIGFYYFRFGGTLRHANKPERDTIPTIVKEDDFLSKAVVDDLVALEMALKYPVQTILTHDDATSEKIMEPLILKSTESDKLILKNFKHIAAGPRIHTPSHIFFVVGESYTQSMLDEFFDVLHLTDRGKLFRNNPHTFKVENFLPAGLISQPAVTSLMAGIYDCQLEINETNEFWHNSLRTSLPLQLKKLGYRTSLWYGGSLSWASIGNFARAIGFDEAYGGPDICAKGTPSTWLGIYDHLFLEEVAKRIKADMTVQPTFHFVYTTSNHGPYTIPIKKYGWDPDKIMPDAPESLRRNKTMMVNMGTYWYTDKSMFSFIEEMQKTYEDSLIIATGDHARRVYNYDGSIIKRTTETLREKFATSFAMYHREFTPDMFANNTIGGHMNILPTIFEAIAPKGFEYYSLMESFFKPIDRVVTPTHWMTKDRIGDYREQISQQLIVTGDEVPVEHDSMQFKKERDAYCEITGWILRHPELLEPVEKLLKS</sequence>
<dbReference type="AlphaFoldDB" id="A0A346B1X2"/>
<feature type="transmembrane region" description="Helical" evidence="7">
    <location>
        <begin position="97"/>
        <end position="116"/>
    </location>
</feature>
<feature type="domain" description="Sulfatase N-terminal" evidence="8">
    <location>
        <begin position="294"/>
        <end position="586"/>
    </location>
</feature>
<dbReference type="Gene3D" id="3.40.720.10">
    <property type="entry name" value="Alkaline Phosphatase, subunit A"/>
    <property type="match status" value="1"/>
</dbReference>
<evidence type="ECO:0000313" key="9">
    <source>
        <dbReference type="EMBL" id="AXL22115.1"/>
    </source>
</evidence>
<gene>
    <name evidence="9" type="ORF">DKB62_11390</name>
</gene>
<protein>
    <submittedName>
        <fullName evidence="9">Arylsulfatase</fullName>
    </submittedName>
</protein>
<dbReference type="InterPro" id="IPR000917">
    <property type="entry name" value="Sulfatase_N"/>
</dbReference>
<dbReference type="RefSeq" id="WP_095629496.1">
    <property type="nucleotide sequence ID" value="NZ_CP029462.1"/>
</dbReference>
<dbReference type="OrthoDB" id="9777768at2"/>
<feature type="transmembrane region" description="Helical" evidence="7">
    <location>
        <begin position="55"/>
        <end position="85"/>
    </location>
</feature>
<evidence type="ECO:0000256" key="5">
    <source>
        <dbReference type="ARBA" id="ARBA00022989"/>
    </source>
</evidence>
<evidence type="ECO:0000256" key="3">
    <source>
        <dbReference type="ARBA" id="ARBA00022475"/>
    </source>
</evidence>
<comment type="subcellular location">
    <subcellularLocation>
        <location evidence="1">Cell membrane</location>
        <topology evidence="1">Multi-pass membrane protein</topology>
    </subcellularLocation>
</comment>
<evidence type="ECO:0000256" key="2">
    <source>
        <dbReference type="ARBA" id="ARBA00004936"/>
    </source>
</evidence>
<keyword evidence="3" id="KW-1003">Cell membrane</keyword>
<dbReference type="SUPFAM" id="SSF53649">
    <property type="entry name" value="Alkaline phosphatase-like"/>
    <property type="match status" value="1"/>
</dbReference>
<dbReference type="PANTHER" id="PTHR47371:SF3">
    <property type="entry name" value="PHOSPHOGLYCEROL TRANSFERASE I"/>
    <property type="match status" value="1"/>
</dbReference>
<dbReference type="EMBL" id="CP029462">
    <property type="protein sequence ID" value="AXL22115.1"/>
    <property type="molecule type" value="Genomic_DNA"/>
</dbReference>
<comment type="pathway">
    <text evidence="2">Cell wall biogenesis; lipoteichoic acid biosynthesis.</text>
</comment>
<feature type="transmembrane region" description="Helical" evidence="7">
    <location>
        <begin position="146"/>
        <end position="169"/>
    </location>
</feature>
<keyword evidence="5 7" id="KW-1133">Transmembrane helix</keyword>
<dbReference type="Proteomes" id="UP000254337">
    <property type="component" value="Chromosome"/>
</dbReference>
<dbReference type="PANTHER" id="PTHR47371">
    <property type="entry name" value="LIPOTEICHOIC ACID SYNTHASE"/>
    <property type="match status" value="1"/>
</dbReference>
<dbReference type="InterPro" id="IPR017850">
    <property type="entry name" value="Alkaline_phosphatase_core_sf"/>
</dbReference>